<dbReference type="Proteomes" id="UP000324222">
    <property type="component" value="Unassembled WGS sequence"/>
</dbReference>
<dbReference type="Gene3D" id="2.30.30.40">
    <property type="entry name" value="SH3 Domains"/>
    <property type="match status" value="1"/>
</dbReference>
<dbReference type="EMBL" id="VSRR010017109">
    <property type="protein sequence ID" value="MPC60037.1"/>
    <property type="molecule type" value="Genomic_DNA"/>
</dbReference>
<reference evidence="6 7" key="1">
    <citation type="submission" date="2019-05" db="EMBL/GenBank/DDBJ databases">
        <title>Another draft genome of Portunus trituberculatus and its Hox gene families provides insights of decapod evolution.</title>
        <authorList>
            <person name="Jeong J.-H."/>
            <person name="Song I."/>
            <person name="Kim S."/>
            <person name="Choi T."/>
            <person name="Kim D."/>
            <person name="Ryu S."/>
            <person name="Kim W."/>
        </authorList>
    </citation>
    <scope>NUCLEOTIDE SEQUENCE [LARGE SCALE GENOMIC DNA]</scope>
    <source>
        <tissue evidence="6">Muscle</tissue>
    </source>
</reference>
<keyword evidence="1 2" id="KW-0728">SH3 domain</keyword>
<dbReference type="OrthoDB" id="10256089at2759"/>
<feature type="chain" id="PRO_5022843776" description="SH3 domain-containing protein" evidence="4">
    <location>
        <begin position="18"/>
        <end position="96"/>
    </location>
</feature>
<name>A0A5B7GS70_PORTR</name>
<dbReference type="AlphaFoldDB" id="A0A5B7GS70"/>
<proteinExistence type="predicted"/>
<feature type="region of interest" description="Disordered" evidence="3">
    <location>
        <begin position="71"/>
        <end position="96"/>
    </location>
</feature>
<feature type="compositionally biased region" description="Basic and acidic residues" evidence="3">
    <location>
        <begin position="85"/>
        <end position="96"/>
    </location>
</feature>
<dbReference type="InterPro" id="IPR001452">
    <property type="entry name" value="SH3_domain"/>
</dbReference>
<evidence type="ECO:0000313" key="7">
    <source>
        <dbReference type="Proteomes" id="UP000324222"/>
    </source>
</evidence>
<feature type="domain" description="SH3" evidence="5">
    <location>
        <begin position="13"/>
        <end position="83"/>
    </location>
</feature>
<dbReference type="SUPFAM" id="SSF50044">
    <property type="entry name" value="SH3-domain"/>
    <property type="match status" value="1"/>
</dbReference>
<protein>
    <recommendedName>
        <fullName evidence="5">SH3 domain-containing protein</fullName>
    </recommendedName>
</protein>
<dbReference type="Pfam" id="PF07653">
    <property type="entry name" value="SH3_2"/>
    <property type="match status" value="1"/>
</dbReference>
<keyword evidence="4" id="KW-0732">Signal</keyword>
<dbReference type="InterPro" id="IPR036028">
    <property type="entry name" value="SH3-like_dom_sf"/>
</dbReference>
<keyword evidence="7" id="KW-1185">Reference proteome</keyword>
<feature type="signal peptide" evidence="4">
    <location>
        <begin position="1"/>
        <end position="17"/>
    </location>
</feature>
<evidence type="ECO:0000256" key="4">
    <source>
        <dbReference type="SAM" id="SignalP"/>
    </source>
</evidence>
<dbReference type="PROSITE" id="PS50002">
    <property type="entry name" value="SH3"/>
    <property type="match status" value="1"/>
</dbReference>
<sequence>MMVVVVVVVVVVGGGEVTWVLEDWSGTGAGELTVTRGQQVEVVDQPPAHSPARDPSEWAYVRLSHAHDQEGHVPLSLLRQPPKQQRSDLDLSGKVK</sequence>
<comment type="caution">
    <text evidence="6">The sequence shown here is derived from an EMBL/GenBank/DDBJ whole genome shotgun (WGS) entry which is preliminary data.</text>
</comment>
<accession>A0A5B7GS70</accession>
<evidence type="ECO:0000256" key="1">
    <source>
        <dbReference type="ARBA" id="ARBA00022443"/>
    </source>
</evidence>
<evidence type="ECO:0000256" key="3">
    <source>
        <dbReference type="SAM" id="MobiDB-lite"/>
    </source>
</evidence>
<organism evidence="6 7">
    <name type="scientific">Portunus trituberculatus</name>
    <name type="common">Swimming crab</name>
    <name type="synonym">Neptunus trituberculatus</name>
    <dbReference type="NCBI Taxonomy" id="210409"/>
    <lineage>
        <taxon>Eukaryota</taxon>
        <taxon>Metazoa</taxon>
        <taxon>Ecdysozoa</taxon>
        <taxon>Arthropoda</taxon>
        <taxon>Crustacea</taxon>
        <taxon>Multicrustacea</taxon>
        <taxon>Malacostraca</taxon>
        <taxon>Eumalacostraca</taxon>
        <taxon>Eucarida</taxon>
        <taxon>Decapoda</taxon>
        <taxon>Pleocyemata</taxon>
        <taxon>Brachyura</taxon>
        <taxon>Eubrachyura</taxon>
        <taxon>Portunoidea</taxon>
        <taxon>Portunidae</taxon>
        <taxon>Portuninae</taxon>
        <taxon>Portunus</taxon>
    </lineage>
</organism>
<evidence type="ECO:0000259" key="5">
    <source>
        <dbReference type="PROSITE" id="PS50002"/>
    </source>
</evidence>
<evidence type="ECO:0000256" key="2">
    <source>
        <dbReference type="PROSITE-ProRule" id="PRU00192"/>
    </source>
</evidence>
<evidence type="ECO:0000313" key="6">
    <source>
        <dbReference type="EMBL" id="MPC60037.1"/>
    </source>
</evidence>
<gene>
    <name evidence="6" type="ORF">E2C01_054072</name>
</gene>